<protein>
    <submittedName>
        <fullName evidence="2 4">Uncharacterized protein</fullName>
    </submittedName>
</protein>
<reference evidence="4" key="1">
    <citation type="submission" date="2017-02" db="UniProtKB">
        <authorList>
            <consortium name="WormBaseParasite"/>
        </authorList>
    </citation>
    <scope>IDENTIFICATION</scope>
</reference>
<gene>
    <name evidence="2" type="ORF">HPLM_LOCUS7674</name>
</gene>
<evidence type="ECO:0000313" key="4">
    <source>
        <dbReference type="WBParaSite" id="HPLM_0000768201-mRNA-1"/>
    </source>
</evidence>
<sequence>MSRSASVDTLVDNDEALVFPSIGRTPFSLRSSVNESIGILSNSPDSSDSPASLRRTRSTATLGASQHPSRDGSVAYYRRFARFPSQDKPFTWMPSGKFTSESGKQKIIEYIRRYWIDRTTTRFTVEHICAVPLPGITRHKYAVRFHAGRYSSMIYFSIDVSTVYIKNPVTVTFTFPDSKRTHKLDTPRTHFDEFLRKLYPYGK</sequence>
<evidence type="ECO:0000313" key="3">
    <source>
        <dbReference type="Proteomes" id="UP000268014"/>
    </source>
</evidence>
<proteinExistence type="predicted"/>
<keyword evidence="3" id="KW-1185">Reference proteome</keyword>
<dbReference type="EMBL" id="UZAF01016706">
    <property type="protein sequence ID" value="VDO32646.1"/>
    <property type="molecule type" value="Genomic_DNA"/>
</dbReference>
<evidence type="ECO:0000313" key="2">
    <source>
        <dbReference type="EMBL" id="VDO32646.1"/>
    </source>
</evidence>
<reference evidence="2 3" key="2">
    <citation type="submission" date="2018-11" db="EMBL/GenBank/DDBJ databases">
        <authorList>
            <consortium name="Pathogen Informatics"/>
        </authorList>
    </citation>
    <scope>NUCLEOTIDE SEQUENCE [LARGE SCALE GENOMIC DNA]</scope>
    <source>
        <strain evidence="2 3">MHpl1</strain>
    </source>
</reference>
<feature type="compositionally biased region" description="Low complexity" evidence="1">
    <location>
        <begin position="41"/>
        <end position="52"/>
    </location>
</feature>
<feature type="compositionally biased region" description="Polar residues" evidence="1">
    <location>
        <begin position="58"/>
        <end position="67"/>
    </location>
</feature>
<evidence type="ECO:0000256" key="1">
    <source>
        <dbReference type="SAM" id="MobiDB-lite"/>
    </source>
</evidence>
<feature type="region of interest" description="Disordered" evidence="1">
    <location>
        <begin position="40"/>
        <end position="70"/>
    </location>
</feature>
<accession>A0A0N4WB73</accession>
<dbReference type="InterPro" id="IPR025663">
    <property type="entry name" value="AKAP_28"/>
</dbReference>
<dbReference type="OMA" id="HICAVPL"/>
<dbReference type="OrthoDB" id="5799638at2759"/>
<organism evidence="4">
    <name type="scientific">Haemonchus placei</name>
    <name type="common">Barber's pole worm</name>
    <dbReference type="NCBI Taxonomy" id="6290"/>
    <lineage>
        <taxon>Eukaryota</taxon>
        <taxon>Metazoa</taxon>
        <taxon>Ecdysozoa</taxon>
        <taxon>Nematoda</taxon>
        <taxon>Chromadorea</taxon>
        <taxon>Rhabditida</taxon>
        <taxon>Rhabditina</taxon>
        <taxon>Rhabditomorpha</taxon>
        <taxon>Strongyloidea</taxon>
        <taxon>Trichostrongylidae</taxon>
        <taxon>Haemonchus</taxon>
    </lineage>
</organism>
<dbReference type="Proteomes" id="UP000268014">
    <property type="component" value="Unassembled WGS sequence"/>
</dbReference>
<dbReference type="WBParaSite" id="HPLM_0000768201-mRNA-1">
    <property type="protein sequence ID" value="HPLM_0000768201-mRNA-1"/>
    <property type="gene ID" value="HPLM_0000768201"/>
</dbReference>
<name>A0A0N4WB73_HAEPC</name>
<dbReference type="Pfam" id="PF14469">
    <property type="entry name" value="AKAP28"/>
    <property type="match status" value="1"/>
</dbReference>
<dbReference type="AlphaFoldDB" id="A0A0N4WB73"/>